<dbReference type="InterPro" id="IPR000182">
    <property type="entry name" value="GNAT_dom"/>
</dbReference>
<dbReference type="PROSITE" id="PS51186">
    <property type="entry name" value="GNAT"/>
    <property type="match status" value="1"/>
</dbReference>
<dbReference type="Proteomes" id="UP000245698">
    <property type="component" value="Unassembled WGS sequence"/>
</dbReference>
<dbReference type="InterPro" id="IPR050832">
    <property type="entry name" value="Bact_Acetyltransf"/>
</dbReference>
<reference evidence="5" key="1">
    <citation type="submission" date="2016-12" db="EMBL/GenBank/DDBJ databases">
        <authorList>
            <person name="Brunel B."/>
        </authorList>
    </citation>
    <scope>NUCLEOTIDE SEQUENCE [LARGE SCALE GENOMIC DNA]</scope>
</reference>
<dbReference type="SUPFAM" id="SSF55729">
    <property type="entry name" value="Acyl-CoA N-acyltransferases (Nat)"/>
    <property type="match status" value="1"/>
</dbReference>
<organism evidence="4 5">
    <name type="scientific">Mesorhizobium delmotii</name>
    <dbReference type="NCBI Taxonomy" id="1631247"/>
    <lineage>
        <taxon>Bacteria</taxon>
        <taxon>Pseudomonadati</taxon>
        <taxon>Pseudomonadota</taxon>
        <taxon>Alphaproteobacteria</taxon>
        <taxon>Hyphomicrobiales</taxon>
        <taxon>Phyllobacteriaceae</taxon>
        <taxon>Mesorhizobium</taxon>
    </lineage>
</organism>
<dbReference type="InterPro" id="IPR016181">
    <property type="entry name" value="Acyl_CoA_acyltransferase"/>
</dbReference>
<keyword evidence="5" id="KW-1185">Reference proteome</keyword>
<dbReference type="EMBL" id="FUIG01000024">
    <property type="protein sequence ID" value="SJM31076.1"/>
    <property type="molecule type" value="Genomic_DNA"/>
</dbReference>
<evidence type="ECO:0000256" key="2">
    <source>
        <dbReference type="ARBA" id="ARBA00023315"/>
    </source>
</evidence>
<evidence type="ECO:0000259" key="3">
    <source>
        <dbReference type="PROSITE" id="PS51186"/>
    </source>
</evidence>
<sequence>MAATAVGVACSRMPEQMPEPRPPAPNDIRLRKILDDTLAPPRWPEGFVMRGFEAADALALHALLTTVFDDGADGPFEEWWPRISSDAEFDAALCFLVIDSKGRLAGAALCWTRAFVKDLAVHPEARGRGIAEALMWHVFAAFRARGAEHVDLKTSTVENAAAVRLYERLGMFEVDWAG</sequence>
<name>A0A2P9AIX6_9HYPH</name>
<dbReference type="AlphaFoldDB" id="A0A2P9AIX6"/>
<dbReference type="Pfam" id="PF00583">
    <property type="entry name" value="Acetyltransf_1"/>
    <property type="match status" value="1"/>
</dbReference>
<evidence type="ECO:0000256" key="1">
    <source>
        <dbReference type="ARBA" id="ARBA00022679"/>
    </source>
</evidence>
<dbReference type="PANTHER" id="PTHR43877">
    <property type="entry name" value="AMINOALKYLPHOSPHONATE N-ACETYLTRANSFERASE-RELATED-RELATED"/>
    <property type="match status" value="1"/>
</dbReference>
<protein>
    <submittedName>
        <fullName evidence="4">Acetyltransferase</fullName>
    </submittedName>
</protein>
<dbReference type="GO" id="GO:0016747">
    <property type="term" value="F:acyltransferase activity, transferring groups other than amino-acyl groups"/>
    <property type="evidence" value="ECO:0007669"/>
    <property type="project" value="InterPro"/>
</dbReference>
<dbReference type="Gene3D" id="3.40.630.30">
    <property type="match status" value="1"/>
</dbReference>
<feature type="domain" description="N-acetyltransferase" evidence="3">
    <location>
        <begin position="47"/>
        <end position="178"/>
    </location>
</feature>
<evidence type="ECO:0000313" key="5">
    <source>
        <dbReference type="Proteomes" id="UP000245698"/>
    </source>
</evidence>
<keyword evidence="1 4" id="KW-0808">Transferase</keyword>
<evidence type="ECO:0000313" key="4">
    <source>
        <dbReference type="EMBL" id="SJM31076.1"/>
    </source>
</evidence>
<dbReference type="CDD" id="cd04301">
    <property type="entry name" value="NAT_SF"/>
    <property type="match status" value="1"/>
</dbReference>
<accession>A0A2P9AIX6</accession>
<keyword evidence="2" id="KW-0012">Acyltransferase</keyword>
<gene>
    <name evidence="4" type="ORF">BQ8482_180304</name>
</gene>
<proteinExistence type="predicted"/>